<dbReference type="AlphaFoldDB" id="A0A4S2N0D7"/>
<dbReference type="Proteomes" id="UP000298138">
    <property type="component" value="Unassembled WGS sequence"/>
</dbReference>
<organism evidence="2 3">
    <name type="scientific">Ascodesmis nigricans</name>
    <dbReference type="NCBI Taxonomy" id="341454"/>
    <lineage>
        <taxon>Eukaryota</taxon>
        <taxon>Fungi</taxon>
        <taxon>Dikarya</taxon>
        <taxon>Ascomycota</taxon>
        <taxon>Pezizomycotina</taxon>
        <taxon>Pezizomycetes</taxon>
        <taxon>Pezizales</taxon>
        <taxon>Ascodesmidaceae</taxon>
        <taxon>Ascodesmis</taxon>
    </lineage>
</organism>
<sequence>MHGTIRPHPELTWTCIHQARKSINLTTTGRCCRRFCRITLRYISAYIKCVLSFWFRVSSGLGALVEGSLLVSLFPIPGARGALCTFFFFFFWWLCCLLFLIFFRVLGYVFRNACD</sequence>
<reference evidence="2 3" key="1">
    <citation type="submission" date="2019-04" db="EMBL/GenBank/DDBJ databases">
        <title>Comparative genomics and transcriptomics to analyze fruiting body development in filamentous ascomycetes.</title>
        <authorList>
            <consortium name="DOE Joint Genome Institute"/>
            <person name="Lutkenhaus R."/>
            <person name="Traeger S."/>
            <person name="Breuer J."/>
            <person name="Kuo A."/>
            <person name="Lipzen A."/>
            <person name="Pangilinan J."/>
            <person name="Dilworth D."/>
            <person name="Sandor L."/>
            <person name="Poggeler S."/>
            <person name="Barry K."/>
            <person name="Grigoriev I.V."/>
            <person name="Nowrousian M."/>
        </authorList>
    </citation>
    <scope>NUCLEOTIDE SEQUENCE [LARGE SCALE GENOMIC DNA]</scope>
    <source>
        <strain evidence="2 3">CBS 389.68</strain>
    </source>
</reference>
<keyword evidence="1" id="KW-1133">Transmembrane helix</keyword>
<accession>A0A4S2N0D7</accession>
<gene>
    <name evidence="2" type="ORF">EX30DRAFT_189910</name>
</gene>
<evidence type="ECO:0000313" key="2">
    <source>
        <dbReference type="EMBL" id="TGZ82549.1"/>
    </source>
</evidence>
<proteinExistence type="predicted"/>
<name>A0A4S2N0D7_9PEZI</name>
<keyword evidence="1" id="KW-0472">Membrane</keyword>
<keyword evidence="3" id="KW-1185">Reference proteome</keyword>
<dbReference type="EMBL" id="ML220115">
    <property type="protein sequence ID" value="TGZ82549.1"/>
    <property type="molecule type" value="Genomic_DNA"/>
</dbReference>
<evidence type="ECO:0000313" key="3">
    <source>
        <dbReference type="Proteomes" id="UP000298138"/>
    </source>
</evidence>
<feature type="transmembrane region" description="Helical" evidence="1">
    <location>
        <begin position="43"/>
        <end position="65"/>
    </location>
</feature>
<evidence type="ECO:0000256" key="1">
    <source>
        <dbReference type="SAM" id="Phobius"/>
    </source>
</evidence>
<dbReference type="InParanoid" id="A0A4S2N0D7"/>
<keyword evidence="1" id="KW-0812">Transmembrane</keyword>
<feature type="transmembrane region" description="Helical" evidence="1">
    <location>
        <begin position="85"/>
        <end position="110"/>
    </location>
</feature>
<protein>
    <submittedName>
        <fullName evidence="2">Uncharacterized protein</fullName>
    </submittedName>
</protein>